<dbReference type="InterPro" id="IPR032466">
    <property type="entry name" value="Metal_Hydrolase"/>
</dbReference>
<name>A0ABP9HHR6_9ACTN</name>
<dbReference type="Gene3D" id="3.20.20.140">
    <property type="entry name" value="Metal-dependent hydrolases"/>
    <property type="match status" value="1"/>
</dbReference>
<dbReference type="RefSeq" id="WP_226026046.1">
    <property type="nucleotide sequence ID" value="NZ_BAABIV010000002.1"/>
</dbReference>
<evidence type="ECO:0000256" key="2">
    <source>
        <dbReference type="ARBA" id="ARBA00008829"/>
    </source>
</evidence>
<dbReference type="InterPro" id="IPR011778">
    <property type="entry name" value="Hydantoinase/dihydroPyrase"/>
</dbReference>
<evidence type="ECO:0000256" key="1">
    <source>
        <dbReference type="ARBA" id="ARBA00001947"/>
    </source>
</evidence>
<evidence type="ECO:0000259" key="5">
    <source>
        <dbReference type="Pfam" id="PF01979"/>
    </source>
</evidence>
<keyword evidence="4" id="KW-0378">Hydrolase</keyword>
<evidence type="ECO:0000313" key="7">
    <source>
        <dbReference type="Proteomes" id="UP001500610"/>
    </source>
</evidence>
<comment type="similarity">
    <text evidence="2">Belongs to the metallo-dependent hydrolases superfamily. Hydantoinase/dihydropyrimidinase family.</text>
</comment>
<dbReference type="InterPro" id="IPR011059">
    <property type="entry name" value="Metal-dep_hydrolase_composite"/>
</dbReference>
<dbReference type="PANTHER" id="PTHR11647:SF1">
    <property type="entry name" value="COLLAPSIN RESPONSE MEDIATOR PROTEIN"/>
    <property type="match status" value="1"/>
</dbReference>
<dbReference type="NCBIfam" id="TIGR02033">
    <property type="entry name" value="D-hydantoinase"/>
    <property type="match status" value="1"/>
</dbReference>
<dbReference type="CDD" id="cd01314">
    <property type="entry name" value="D-HYD"/>
    <property type="match status" value="1"/>
</dbReference>
<reference evidence="7" key="1">
    <citation type="journal article" date="2019" name="Int. J. Syst. Evol. Microbiol.">
        <title>The Global Catalogue of Microorganisms (GCM) 10K type strain sequencing project: providing services to taxonomists for standard genome sequencing and annotation.</title>
        <authorList>
            <consortium name="The Broad Institute Genomics Platform"/>
            <consortium name="The Broad Institute Genome Sequencing Center for Infectious Disease"/>
            <person name="Wu L."/>
            <person name="Ma J."/>
        </authorList>
    </citation>
    <scope>NUCLEOTIDE SEQUENCE [LARGE SCALE GENOMIC DNA]</scope>
    <source>
        <strain evidence="7">JCM 17657</strain>
    </source>
</reference>
<comment type="caution">
    <text evidence="6">The sequence shown here is derived from an EMBL/GenBank/DDBJ whole genome shotgun (WGS) entry which is preliminary data.</text>
</comment>
<dbReference type="EMBL" id="BAABIV010000002">
    <property type="protein sequence ID" value="GAA4971261.1"/>
    <property type="molecule type" value="Genomic_DNA"/>
</dbReference>
<dbReference type="InterPro" id="IPR006680">
    <property type="entry name" value="Amidohydro-rel"/>
</dbReference>
<proteinExistence type="inferred from homology"/>
<dbReference type="Proteomes" id="UP001500610">
    <property type="component" value="Unassembled WGS sequence"/>
</dbReference>
<evidence type="ECO:0000256" key="3">
    <source>
        <dbReference type="ARBA" id="ARBA00022723"/>
    </source>
</evidence>
<dbReference type="InterPro" id="IPR050378">
    <property type="entry name" value="Metallo-dep_Hydrolases_sf"/>
</dbReference>
<gene>
    <name evidence="6" type="primary">hydA</name>
    <name evidence="6" type="ORF">GCM10023257_04210</name>
</gene>
<dbReference type="SUPFAM" id="SSF51338">
    <property type="entry name" value="Composite domain of metallo-dependent hydrolases"/>
    <property type="match status" value="2"/>
</dbReference>
<dbReference type="Gene3D" id="2.30.40.10">
    <property type="entry name" value="Urease, subunit C, domain 1"/>
    <property type="match status" value="1"/>
</dbReference>
<comment type="cofactor">
    <cofactor evidence="1">
        <name>Zn(2+)</name>
        <dbReference type="ChEBI" id="CHEBI:29105"/>
    </cofactor>
</comment>
<dbReference type="SUPFAM" id="SSF51556">
    <property type="entry name" value="Metallo-dependent hydrolases"/>
    <property type="match status" value="1"/>
</dbReference>
<protein>
    <submittedName>
        <fullName evidence="6">Dihydropyrimidinase</fullName>
    </submittedName>
</protein>
<evidence type="ECO:0000313" key="6">
    <source>
        <dbReference type="EMBL" id="GAA4971261.1"/>
    </source>
</evidence>
<dbReference type="PANTHER" id="PTHR11647">
    <property type="entry name" value="HYDRANTOINASE/DIHYDROPYRIMIDINASE FAMILY MEMBER"/>
    <property type="match status" value="1"/>
</dbReference>
<keyword evidence="3" id="KW-0479">Metal-binding</keyword>
<sequence length="467" mass="50736">MSSRTVIRGGLVVTASDELHADVLIEDGRVAALAATGTPAAEAFTAERVIDASGKYVIPGGVDGHTHMEMPFGGTYAADTFETGTRAAAWGGTTTIVDFAIQSVGHSLRSGLDAWHAKAEGNCAIDYAFHMIVSDVNEKTLKEMDLLVEEGVTSFKQFMAYPGVFYSDDGQILRAMQRAAENGGLIMMHAENGIAIDVLVEQALARGETDPRFHGEVRKALLEAEATHRAIRLAQVAGAPLYVVHVSATEAVAELTRARDEGLPVFGETCPQYLFLSTDNLAEPGFEGAKYVCSTPLRPREHQASLWRGLRTNDLQVVSTDHCPFCFSGQKELGRGDFSKIPNGMPGVENRMDLLHQAVVDGHISRRRWIEIACATPARMFGLYPKKGTIAPGADADIVVYDPHAEQVISAETHHMNVDYSAYEGRRITGRVETVLSRGEPVVTEREYTGRTGHGVYTPRATCQYLN</sequence>
<evidence type="ECO:0000256" key="4">
    <source>
        <dbReference type="ARBA" id="ARBA00022801"/>
    </source>
</evidence>
<feature type="domain" description="Amidohydrolase-related" evidence="5">
    <location>
        <begin position="56"/>
        <end position="439"/>
    </location>
</feature>
<dbReference type="Pfam" id="PF01979">
    <property type="entry name" value="Amidohydro_1"/>
    <property type="match status" value="1"/>
</dbReference>
<keyword evidence="7" id="KW-1185">Reference proteome</keyword>
<accession>A0ABP9HHR6</accession>
<organism evidence="6 7">
    <name type="scientific">Streptomyces hyderabadensis</name>
    <dbReference type="NCBI Taxonomy" id="598549"/>
    <lineage>
        <taxon>Bacteria</taxon>
        <taxon>Bacillati</taxon>
        <taxon>Actinomycetota</taxon>
        <taxon>Actinomycetes</taxon>
        <taxon>Kitasatosporales</taxon>
        <taxon>Streptomycetaceae</taxon>
        <taxon>Streptomyces</taxon>
    </lineage>
</organism>